<accession>A0A222MWT9</accession>
<keyword evidence="1" id="KW-0812">Transmembrane</keyword>
<keyword evidence="1" id="KW-0472">Membrane</keyword>
<protein>
    <submittedName>
        <fullName evidence="2">Uncharacterized protein</fullName>
    </submittedName>
</protein>
<gene>
    <name evidence="2" type="ORF">CAV_0564</name>
</gene>
<sequence length="137" mass="15932">MSNEIPKNANLAESIESLASNDKLQELKLQNKISKELIEIKNNEKKENDAQAILHNTKILNSLSKNLVKIFFSSCFFLWIAFYIILNVVLDYYFKDKAYFYISLLDKVVLFVIVCVLGKFLKDNLSLFIEMLRKDKA</sequence>
<evidence type="ECO:0000313" key="2">
    <source>
        <dbReference type="EMBL" id="ASQ30231.1"/>
    </source>
</evidence>
<dbReference type="Proteomes" id="UP000201169">
    <property type="component" value="Chromosome"/>
</dbReference>
<evidence type="ECO:0000256" key="1">
    <source>
        <dbReference type="SAM" id="Phobius"/>
    </source>
</evidence>
<dbReference type="RefSeq" id="WP_094325001.1">
    <property type="nucleotide sequence ID" value="NZ_CP022347.1"/>
</dbReference>
<dbReference type="OrthoDB" id="5329180at2"/>
<dbReference type="KEGG" id="cavi:CAV_0564"/>
<reference evidence="2 3" key="1">
    <citation type="submission" date="2017-07" db="EMBL/GenBank/DDBJ databases">
        <title>Analysis of two Campylobacter avium genomes and identification of a novel hippuricase gene.</title>
        <authorList>
            <person name="Miller W.G."/>
            <person name="Chapman M.H."/>
            <person name="Yee E."/>
            <person name="Revez J."/>
            <person name="Bono J.L."/>
            <person name="Rossi M."/>
        </authorList>
    </citation>
    <scope>NUCLEOTIDE SEQUENCE [LARGE SCALE GENOMIC DNA]</scope>
    <source>
        <strain evidence="2 3">LMG 24591</strain>
    </source>
</reference>
<dbReference type="EMBL" id="CP022347">
    <property type="protein sequence ID" value="ASQ30231.1"/>
    <property type="molecule type" value="Genomic_DNA"/>
</dbReference>
<name>A0A222MWT9_9BACT</name>
<feature type="transmembrane region" description="Helical" evidence="1">
    <location>
        <begin position="67"/>
        <end position="86"/>
    </location>
</feature>
<keyword evidence="1" id="KW-1133">Transmembrane helix</keyword>
<dbReference type="AlphaFoldDB" id="A0A222MWT9"/>
<evidence type="ECO:0000313" key="3">
    <source>
        <dbReference type="Proteomes" id="UP000201169"/>
    </source>
</evidence>
<organism evidence="2 3">
    <name type="scientific">Campylobacter avium LMG 24591</name>
    <dbReference type="NCBI Taxonomy" id="522484"/>
    <lineage>
        <taxon>Bacteria</taxon>
        <taxon>Pseudomonadati</taxon>
        <taxon>Campylobacterota</taxon>
        <taxon>Epsilonproteobacteria</taxon>
        <taxon>Campylobacterales</taxon>
        <taxon>Campylobacteraceae</taxon>
        <taxon>Campylobacter</taxon>
    </lineage>
</organism>
<feature type="transmembrane region" description="Helical" evidence="1">
    <location>
        <begin position="98"/>
        <end position="121"/>
    </location>
</feature>
<proteinExistence type="predicted"/>
<keyword evidence="3" id="KW-1185">Reference proteome</keyword>